<evidence type="ECO:0000313" key="3">
    <source>
        <dbReference type="Proteomes" id="UP000295008"/>
    </source>
</evidence>
<keyword evidence="1" id="KW-0472">Membrane</keyword>
<accession>A0A4R1RB44</accession>
<name>A0A4R1RB44_HYDET</name>
<organism evidence="2 3">
    <name type="scientific">Hydrogenispora ethanolica</name>
    <dbReference type="NCBI Taxonomy" id="1082276"/>
    <lineage>
        <taxon>Bacteria</taxon>
        <taxon>Bacillati</taxon>
        <taxon>Bacillota</taxon>
        <taxon>Hydrogenispora</taxon>
    </lineage>
</organism>
<evidence type="ECO:0000313" key="2">
    <source>
        <dbReference type="EMBL" id="TCL62994.1"/>
    </source>
</evidence>
<feature type="transmembrane region" description="Helical" evidence="1">
    <location>
        <begin position="45"/>
        <end position="62"/>
    </location>
</feature>
<feature type="transmembrane region" description="Helical" evidence="1">
    <location>
        <begin position="20"/>
        <end position="39"/>
    </location>
</feature>
<keyword evidence="1" id="KW-0812">Transmembrane</keyword>
<reference evidence="2 3" key="1">
    <citation type="submission" date="2019-03" db="EMBL/GenBank/DDBJ databases">
        <title>Genomic Encyclopedia of Type Strains, Phase IV (KMG-IV): sequencing the most valuable type-strain genomes for metagenomic binning, comparative biology and taxonomic classification.</title>
        <authorList>
            <person name="Goeker M."/>
        </authorList>
    </citation>
    <scope>NUCLEOTIDE SEQUENCE [LARGE SCALE GENOMIC DNA]</scope>
    <source>
        <strain evidence="2 3">LX-B</strain>
    </source>
</reference>
<dbReference type="EMBL" id="SLUN01000022">
    <property type="protein sequence ID" value="TCL62994.1"/>
    <property type="molecule type" value="Genomic_DNA"/>
</dbReference>
<gene>
    <name evidence="2" type="ORF">EDC14_102248</name>
</gene>
<protein>
    <submittedName>
        <fullName evidence="2">Uncharacterized protein</fullName>
    </submittedName>
</protein>
<keyword evidence="3" id="KW-1185">Reference proteome</keyword>
<sequence>MREFLKRYFKIELSRDNNYYFGLSLLIVGIVSIFWYLKFDLFEPLAFLVTFLIIGWGFVLLWKSDDDLRFEQAQAKIAALETELESYRMASANTLSLPNVQPSQYLRKYRSHRRHCF</sequence>
<proteinExistence type="predicted"/>
<evidence type="ECO:0000256" key="1">
    <source>
        <dbReference type="SAM" id="Phobius"/>
    </source>
</evidence>
<dbReference type="RefSeq" id="WP_132015462.1">
    <property type="nucleotide sequence ID" value="NZ_SLUN01000022.1"/>
</dbReference>
<dbReference type="AlphaFoldDB" id="A0A4R1RB44"/>
<keyword evidence="1" id="KW-1133">Transmembrane helix</keyword>
<comment type="caution">
    <text evidence="2">The sequence shown here is derived from an EMBL/GenBank/DDBJ whole genome shotgun (WGS) entry which is preliminary data.</text>
</comment>
<dbReference type="Proteomes" id="UP000295008">
    <property type="component" value="Unassembled WGS sequence"/>
</dbReference>